<dbReference type="GO" id="GO:0008195">
    <property type="term" value="F:phosphatidate phosphatase activity"/>
    <property type="evidence" value="ECO:0007669"/>
    <property type="project" value="InterPro"/>
</dbReference>
<evidence type="ECO:0000259" key="2">
    <source>
        <dbReference type="Pfam" id="PF09949"/>
    </source>
</evidence>
<feature type="compositionally biased region" description="Basic and acidic residues" evidence="1">
    <location>
        <begin position="857"/>
        <end position="866"/>
    </location>
</feature>
<dbReference type="InterPro" id="IPR019236">
    <property type="entry name" value="APP1_cat"/>
</dbReference>
<feature type="compositionally biased region" description="Polar residues" evidence="1">
    <location>
        <begin position="701"/>
        <end position="713"/>
    </location>
</feature>
<dbReference type="AlphaFoldDB" id="A0A1L7XM58"/>
<dbReference type="InterPro" id="IPR052935">
    <property type="entry name" value="Mg2+_PAP"/>
</dbReference>
<protein>
    <submittedName>
        <fullName evidence="3">Related to actin cytoskeleton organization and biogenesis</fullName>
    </submittedName>
</protein>
<reference evidence="3 4" key="1">
    <citation type="submission" date="2016-03" db="EMBL/GenBank/DDBJ databases">
        <authorList>
            <person name="Ploux O."/>
        </authorList>
    </citation>
    <scope>NUCLEOTIDE SEQUENCE [LARGE SCALE GENOMIC DNA]</scope>
    <source>
        <strain evidence="3 4">UAMH 11012</strain>
    </source>
</reference>
<dbReference type="OrthoDB" id="2117591at2759"/>
<dbReference type="Pfam" id="PF09949">
    <property type="entry name" value="APP1_cat"/>
    <property type="match status" value="1"/>
</dbReference>
<feature type="compositionally biased region" description="Basic and acidic residues" evidence="1">
    <location>
        <begin position="190"/>
        <end position="234"/>
    </location>
</feature>
<feature type="compositionally biased region" description="Polar residues" evidence="1">
    <location>
        <begin position="99"/>
        <end position="114"/>
    </location>
</feature>
<feature type="compositionally biased region" description="Low complexity" evidence="1">
    <location>
        <begin position="734"/>
        <end position="749"/>
    </location>
</feature>
<feature type="region of interest" description="Disordered" evidence="1">
    <location>
        <begin position="170"/>
        <end position="268"/>
    </location>
</feature>
<organism evidence="3 4">
    <name type="scientific">Phialocephala subalpina</name>
    <dbReference type="NCBI Taxonomy" id="576137"/>
    <lineage>
        <taxon>Eukaryota</taxon>
        <taxon>Fungi</taxon>
        <taxon>Dikarya</taxon>
        <taxon>Ascomycota</taxon>
        <taxon>Pezizomycotina</taxon>
        <taxon>Leotiomycetes</taxon>
        <taxon>Helotiales</taxon>
        <taxon>Mollisiaceae</taxon>
        <taxon>Phialocephala</taxon>
        <taxon>Phialocephala fortinii species complex</taxon>
    </lineage>
</organism>
<accession>A0A1L7XM58</accession>
<feature type="compositionally biased region" description="Gly residues" evidence="1">
    <location>
        <begin position="1"/>
        <end position="19"/>
    </location>
</feature>
<dbReference type="PIRSF" id="PIRSF037464">
    <property type="entry name" value="UCP037464_APP1"/>
    <property type="match status" value="1"/>
</dbReference>
<feature type="region of interest" description="Disordered" evidence="1">
    <location>
        <begin position="1"/>
        <end position="27"/>
    </location>
</feature>
<dbReference type="PANTHER" id="PTHR28208">
    <property type="entry name" value="PHOSPHATIDATE PHOSPHATASE APP1"/>
    <property type="match status" value="1"/>
</dbReference>
<feature type="region of interest" description="Disordered" evidence="1">
    <location>
        <begin position="520"/>
        <end position="789"/>
    </location>
</feature>
<dbReference type="STRING" id="576137.A0A1L7XM58"/>
<dbReference type="EMBL" id="FJOG01000035">
    <property type="protein sequence ID" value="CZR66140.1"/>
    <property type="molecule type" value="Genomic_DNA"/>
</dbReference>
<gene>
    <name evidence="3" type="ORF">PAC_16041</name>
</gene>
<dbReference type="Proteomes" id="UP000184330">
    <property type="component" value="Unassembled WGS sequence"/>
</dbReference>
<name>A0A1L7XM58_9HELO</name>
<evidence type="ECO:0000313" key="3">
    <source>
        <dbReference type="EMBL" id="CZR66140.1"/>
    </source>
</evidence>
<feature type="compositionally biased region" description="Polar residues" evidence="1">
    <location>
        <begin position="41"/>
        <end position="54"/>
    </location>
</feature>
<dbReference type="GO" id="GO:0030479">
    <property type="term" value="C:actin cortical patch"/>
    <property type="evidence" value="ECO:0007669"/>
    <property type="project" value="TreeGrafter"/>
</dbReference>
<dbReference type="InterPro" id="IPR017210">
    <property type="entry name" value="APP1"/>
</dbReference>
<feature type="region of interest" description="Disordered" evidence="1">
    <location>
        <begin position="841"/>
        <end position="866"/>
    </location>
</feature>
<feature type="domain" description="Phosphatidate phosphatase APP1 catalytic" evidence="2">
    <location>
        <begin position="362"/>
        <end position="511"/>
    </location>
</feature>
<feature type="region of interest" description="Disordered" evidence="1">
    <location>
        <begin position="41"/>
        <end position="63"/>
    </location>
</feature>
<dbReference type="PANTHER" id="PTHR28208:SF3">
    <property type="entry name" value="PHOSPHATIDATE PHOSPHATASE APP1"/>
    <property type="match status" value="1"/>
</dbReference>
<proteinExistence type="predicted"/>
<feature type="compositionally biased region" description="Polar residues" evidence="1">
    <location>
        <begin position="761"/>
        <end position="775"/>
    </location>
</feature>
<keyword evidence="4" id="KW-1185">Reference proteome</keyword>
<feature type="compositionally biased region" description="Basic and acidic residues" evidence="1">
    <location>
        <begin position="530"/>
        <end position="539"/>
    </location>
</feature>
<sequence>MSGSMPGFGGDVPGSGGGERGSRRKKIAGYLKAANEIRQSYQQSYSEKWGNGNSEWDDDEKGIPGAFPDVAIVSHGDEQLVLFPSYARRHHKEAPNPDAQRNSAQSTQRNSYTNEDGPGDAEYWAREWQKYEDDRAIVDVDVRGWIYSPHRGPMTRKNRLLIGLARQLSGVPAPREASRDHSPEPSIVARHREHEARREQEKIAQEAEQILRKGRGEEQVAAHGGYSERPKYDSDSESVYGDGRKSGAHTPGTTDDPPGPGNLTKRFSWNQPSEMTQAELLTANSHLMARLRPFLTNPLVSTPITLFFYDEKTSVSRTVQTNEAGHFNIRAALEFVPTHVRVLASEHLSCTSEVKITEPKGVSLISDVDDTVKHSSIGGGAREIFRNAFIRDLSDLTIDGVKEWYNTMYDMGVGVHYVSNSPWQLFPVLVSFFQKAGLPPGSYHLKQYSGMLQGIFEPVAERKKGTLEKIMRDFPQRKFILIGDSGEADLEVYTDVVLANPGKILAIFIRDVTTPETQGFFDSAMGPLGGDRRLGRETPSRTSSWDSRKTQRSSIADVLETRPALPKRPQSEVKPQTSDGPAMGKLIDFDDEPAQEDVHESHSRIIPRSTSFANDSEMIRRKPTPETGGKRAPPPPSKPLALRGAASNKGLKDAPAASNRGTPPPPPKSRRPLAQADGQSHPLAQAQSSSDLKSPQERPRQPSQESYMSSARNKVSAAYNSLPEVRSHIPGYHPSQPSHSESSRNSSSERPPPPPPRPTSVGGSITKRLSWNSTDTSDDESYQPSDTPVNKKLDLWKRRWKRAKDILDGQGVALRSWRTGGDACIEAIQMVEKAMREMNVEGYGNNKGKGKIGEGGGEVKVKDLKR</sequence>
<evidence type="ECO:0000256" key="1">
    <source>
        <dbReference type="SAM" id="MobiDB-lite"/>
    </source>
</evidence>
<evidence type="ECO:0000313" key="4">
    <source>
        <dbReference type="Proteomes" id="UP000184330"/>
    </source>
</evidence>
<feature type="region of interest" description="Disordered" evidence="1">
    <location>
        <begin position="90"/>
        <end position="120"/>
    </location>
</feature>